<dbReference type="Proteomes" id="UP001281147">
    <property type="component" value="Unassembled WGS sequence"/>
</dbReference>
<accession>A0ACC3MM92</accession>
<organism evidence="1 2">
    <name type="scientific">Vermiconidia calcicola</name>
    <dbReference type="NCBI Taxonomy" id="1690605"/>
    <lineage>
        <taxon>Eukaryota</taxon>
        <taxon>Fungi</taxon>
        <taxon>Dikarya</taxon>
        <taxon>Ascomycota</taxon>
        <taxon>Pezizomycotina</taxon>
        <taxon>Dothideomycetes</taxon>
        <taxon>Dothideomycetidae</taxon>
        <taxon>Mycosphaerellales</taxon>
        <taxon>Extremaceae</taxon>
        <taxon>Vermiconidia</taxon>
    </lineage>
</organism>
<dbReference type="EMBL" id="JAUTXU010000217">
    <property type="protein sequence ID" value="KAK3697955.1"/>
    <property type="molecule type" value="Genomic_DNA"/>
</dbReference>
<keyword evidence="2" id="KW-1185">Reference proteome</keyword>
<protein>
    <submittedName>
        <fullName evidence="1">Uncharacterized protein</fullName>
    </submittedName>
</protein>
<proteinExistence type="predicted"/>
<reference evidence="1" key="1">
    <citation type="submission" date="2023-07" db="EMBL/GenBank/DDBJ databases">
        <title>Black Yeasts Isolated from many extreme environments.</title>
        <authorList>
            <person name="Coleine C."/>
            <person name="Stajich J.E."/>
            <person name="Selbmann L."/>
        </authorList>
    </citation>
    <scope>NUCLEOTIDE SEQUENCE</scope>
    <source>
        <strain evidence="1">CCFEE 5714</strain>
    </source>
</reference>
<evidence type="ECO:0000313" key="1">
    <source>
        <dbReference type="EMBL" id="KAK3697955.1"/>
    </source>
</evidence>
<evidence type="ECO:0000313" key="2">
    <source>
        <dbReference type="Proteomes" id="UP001281147"/>
    </source>
</evidence>
<comment type="caution">
    <text evidence="1">The sequence shown here is derived from an EMBL/GenBank/DDBJ whole genome shotgun (WGS) entry which is preliminary data.</text>
</comment>
<gene>
    <name evidence="1" type="ORF">LTR37_017179</name>
</gene>
<name>A0ACC3MM92_9PEZI</name>
<sequence length="385" mass="41507">MLAQKSAVPGNLRAIELVDLTTGEDTMIKVESNTKRSPVNEQLTPIIVQPNGLPYTTPSSLATESAQLNGLPSTTAGSTAGSATADSSIADVALSPPAEDKAKSKKRSQRAPDVEYETRQPKRQKGCVVRGRKSSQKYSPVVEKDPMIVSNPEGPGLVQLRCRECGSNQGATNRKTFYAGGPGYAGHYNMCHQHVFRAGTGLAEIVRCNTEKELSQEDTEQAYAGTYYVKPKASVGRLDHRVARAAQQMGAIQQEPPEADRDSSIARDGLGLPETNGSAGAVEAVDGGIKTELQQHIDLFNSDEEASMCSSALTGSRVIAQNLRVQLVQDAEEEQQRPSKKKIIDQSLAELPTVEGQLDNVWSRIVTTQMLIQMETQFFPVLPGG</sequence>